<evidence type="ECO:0000256" key="2">
    <source>
        <dbReference type="ARBA" id="ARBA00006510"/>
    </source>
</evidence>
<proteinExistence type="inferred from homology"/>
<comment type="subcellular location">
    <subcellularLocation>
        <location evidence="1">Membrane</location>
        <topology evidence="1">Multi-pass membrane protein</topology>
    </subcellularLocation>
</comment>
<evidence type="ECO:0000313" key="8">
    <source>
        <dbReference type="Proteomes" id="UP000695022"/>
    </source>
</evidence>
<dbReference type="InterPro" id="IPR038900">
    <property type="entry name" value="TMC"/>
</dbReference>
<evidence type="ECO:0000256" key="5">
    <source>
        <dbReference type="ARBA" id="ARBA00023136"/>
    </source>
</evidence>
<feature type="domain" description="TMC" evidence="7">
    <location>
        <begin position="338"/>
        <end position="406"/>
    </location>
</feature>
<comment type="similarity">
    <text evidence="2">Belongs to the TMC family.</text>
</comment>
<organism evidence="8 9">
    <name type="scientific">Priapulus caudatus</name>
    <name type="common">Priapulid worm</name>
    <dbReference type="NCBI Taxonomy" id="37621"/>
    <lineage>
        <taxon>Eukaryota</taxon>
        <taxon>Metazoa</taxon>
        <taxon>Ecdysozoa</taxon>
        <taxon>Scalidophora</taxon>
        <taxon>Priapulida</taxon>
        <taxon>Priapulimorpha</taxon>
        <taxon>Priapulimorphida</taxon>
        <taxon>Priapulidae</taxon>
        <taxon>Priapulus</taxon>
    </lineage>
</organism>
<dbReference type="InterPro" id="IPR012496">
    <property type="entry name" value="TMC_dom"/>
</dbReference>
<gene>
    <name evidence="9" type="primary">LOC106811435</name>
</gene>
<dbReference type="GeneID" id="106811435"/>
<evidence type="ECO:0000256" key="4">
    <source>
        <dbReference type="ARBA" id="ARBA00022989"/>
    </source>
</evidence>
<dbReference type="PANTHER" id="PTHR23302">
    <property type="entry name" value="TRANSMEMBRANE CHANNEL-RELATED"/>
    <property type="match status" value="1"/>
</dbReference>
<keyword evidence="5 6" id="KW-0472">Membrane</keyword>
<dbReference type="Pfam" id="PF07810">
    <property type="entry name" value="TMC"/>
    <property type="match status" value="1"/>
</dbReference>
<feature type="transmembrane region" description="Helical" evidence="6">
    <location>
        <begin position="411"/>
        <end position="434"/>
    </location>
</feature>
<feature type="transmembrane region" description="Helical" evidence="6">
    <location>
        <begin position="20"/>
        <end position="48"/>
    </location>
</feature>
<keyword evidence="3 6" id="KW-0812">Transmembrane</keyword>
<evidence type="ECO:0000313" key="9">
    <source>
        <dbReference type="RefSeq" id="XP_014670534.1"/>
    </source>
</evidence>
<sequence length="444" mass="48523">MIAMESIIEVKEQQKQSISVFAIFLRVVAHVVVMILLLSSGYAVYLVVDRSRDYEKKDPDDVTWWQQNEVAEIEKIEGNVSREYLPPSVSEASLAMHTLLLANQTDDDDTLATVANGNDSASWASSAPGGNVTYTRTINGRTAVAAAVSVNGSTAMIADDIRDIMPEESDVFLQSISPSIAVGAISDYPSLPNDTLVTSTAAAAAAADVTESTLSLSNITAHAHVDGGVSMFDYVTSTVAENLGWGGTESEFEMRRSGEGEEEEAWNDTEANSLRSIIEKGAFNITLMTGRPWEKIDDWSDGSLAGMAATHAHNVTSLPAVMSTNNVLLSKDLCWETMVGQPEYGEFKIAENILHLVNNQGMIWLGTFFSPALPSINTLKLLCIMYIRSWAVLTCNIPHERVFRASRSNNFYFALLLTMLFLCVLPVCYAIVWLEPSFSCGPFR</sequence>
<dbReference type="PANTHER" id="PTHR23302:SF40">
    <property type="entry name" value="TRANSMEMBRANE CHANNEL-LIKE PROTEIN"/>
    <property type="match status" value="1"/>
</dbReference>
<protein>
    <submittedName>
        <fullName evidence="9">Uncharacterized protein LOC106811435</fullName>
    </submittedName>
</protein>
<dbReference type="Proteomes" id="UP000695022">
    <property type="component" value="Unplaced"/>
</dbReference>
<evidence type="ECO:0000256" key="1">
    <source>
        <dbReference type="ARBA" id="ARBA00004141"/>
    </source>
</evidence>
<evidence type="ECO:0000259" key="7">
    <source>
        <dbReference type="Pfam" id="PF07810"/>
    </source>
</evidence>
<keyword evidence="8" id="KW-1185">Reference proteome</keyword>
<name>A0ABM1EEB3_PRICU</name>
<dbReference type="RefSeq" id="XP_014670534.1">
    <property type="nucleotide sequence ID" value="XM_014815048.1"/>
</dbReference>
<evidence type="ECO:0000256" key="6">
    <source>
        <dbReference type="SAM" id="Phobius"/>
    </source>
</evidence>
<reference evidence="9" key="1">
    <citation type="submission" date="2025-08" db="UniProtKB">
        <authorList>
            <consortium name="RefSeq"/>
        </authorList>
    </citation>
    <scope>IDENTIFICATION</scope>
</reference>
<accession>A0ABM1EEB3</accession>
<keyword evidence="4 6" id="KW-1133">Transmembrane helix</keyword>
<evidence type="ECO:0000256" key="3">
    <source>
        <dbReference type="ARBA" id="ARBA00022692"/>
    </source>
</evidence>